<evidence type="ECO:0000313" key="1">
    <source>
        <dbReference type="EMBL" id="MPN29261.1"/>
    </source>
</evidence>
<gene>
    <name evidence="1" type="ORF">SDC9_176712</name>
</gene>
<name>A0A645GQT0_9ZZZZ</name>
<dbReference type="EMBL" id="VSSQ01079863">
    <property type="protein sequence ID" value="MPN29261.1"/>
    <property type="molecule type" value="Genomic_DNA"/>
</dbReference>
<proteinExistence type="predicted"/>
<dbReference type="AlphaFoldDB" id="A0A645GQT0"/>
<reference evidence="1" key="1">
    <citation type="submission" date="2019-08" db="EMBL/GenBank/DDBJ databases">
        <authorList>
            <person name="Kucharzyk K."/>
            <person name="Murdoch R.W."/>
            <person name="Higgins S."/>
            <person name="Loffler F."/>
        </authorList>
    </citation>
    <scope>NUCLEOTIDE SEQUENCE</scope>
</reference>
<organism evidence="1">
    <name type="scientific">bioreactor metagenome</name>
    <dbReference type="NCBI Taxonomy" id="1076179"/>
    <lineage>
        <taxon>unclassified sequences</taxon>
        <taxon>metagenomes</taxon>
        <taxon>ecological metagenomes</taxon>
    </lineage>
</organism>
<protein>
    <submittedName>
        <fullName evidence="1">Uncharacterized protein</fullName>
    </submittedName>
</protein>
<sequence>MHWMHSSGFQIGIWTAISRFSYCVVPCGKVPSARSKKALTGNWLPSIRSIMLAMLRTKSGSSLNTSGSSCASFQLSGMLIFWTASMPATIAFSFMEMMASPLCPYDLRAASFMCCIASSAGMTGRILKKAAWQIVLIRPPKPISLARLMASIV</sequence>
<comment type="caution">
    <text evidence="1">The sequence shown here is derived from an EMBL/GenBank/DDBJ whole genome shotgun (WGS) entry which is preliminary data.</text>
</comment>
<accession>A0A645GQT0</accession>